<evidence type="ECO:0000256" key="1">
    <source>
        <dbReference type="SAM" id="MobiDB-lite"/>
    </source>
</evidence>
<evidence type="ECO:0000313" key="3">
    <source>
        <dbReference type="Proteomes" id="UP000319817"/>
    </source>
</evidence>
<sequence>MPIDATAAAEQSRDSKKPQNRCGFGDVIYRKELRVGEIRRRPSNICCAKGIAR</sequence>
<accession>A0A517NYX2</accession>
<name>A0A517NYX2_9BACT</name>
<dbReference type="EMBL" id="CP036526">
    <property type="protein sequence ID" value="QDT12329.1"/>
    <property type="molecule type" value="Genomic_DNA"/>
</dbReference>
<proteinExistence type="predicted"/>
<reference evidence="2 3" key="1">
    <citation type="submission" date="2019-02" db="EMBL/GenBank/DDBJ databases">
        <title>Deep-cultivation of Planctomycetes and their phenomic and genomic characterization uncovers novel biology.</title>
        <authorList>
            <person name="Wiegand S."/>
            <person name="Jogler M."/>
            <person name="Boedeker C."/>
            <person name="Pinto D."/>
            <person name="Vollmers J."/>
            <person name="Rivas-Marin E."/>
            <person name="Kohn T."/>
            <person name="Peeters S.H."/>
            <person name="Heuer A."/>
            <person name="Rast P."/>
            <person name="Oberbeckmann S."/>
            <person name="Bunk B."/>
            <person name="Jeske O."/>
            <person name="Meyerdierks A."/>
            <person name="Storesund J.E."/>
            <person name="Kallscheuer N."/>
            <person name="Luecker S."/>
            <person name="Lage O.M."/>
            <person name="Pohl T."/>
            <person name="Merkel B.J."/>
            <person name="Hornburger P."/>
            <person name="Mueller R.-W."/>
            <person name="Bruemmer F."/>
            <person name="Labrenz M."/>
            <person name="Spormann A.M."/>
            <person name="Op den Camp H."/>
            <person name="Overmann J."/>
            <person name="Amann R."/>
            <person name="Jetten M.S.M."/>
            <person name="Mascher T."/>
            <person name="Medema M.H."/>
            <person name="Devos D.P."/>
            <person name="Kaster A.-K."/>
            <person name="Ovreas L."/>
            <person name="Rohde M."/>
            <person name="Galperin M.Y."/>
            <person name="Jogler C."/>
        </authorList>
    </citation>
    <scope>NUCLEOTIDE SEQUENCE [LARGE SCALE GENOMIC DNA]</scope>
    <source>
        <strain evidence="2 3">K23_9</strain>
    </source>
</reference>
<gene>
    <name evidence="2" type="ORF">K239x_43380</name>
</gene>
<evidence type="ECO:0000313" key="2">
    <source>
        <dbReference type="EMBL" id="QDT12329.1"/>
    </source>
</evidence>
<keyword evidence="3" id="KW-1185">Reference proteome</keyword>
<protein>
    <submittedName>
        <fullName evidence="2">Uncharacterized protein</fullName>
    </submittedName>
</protein>
<organism evidence="2 3">
    <name type="scientific">Stieleria marina</name>
    <dbReference type="NCBI Taxonomy" id="1930275"/>
    <lineage>
        <taxon>Bacteria</taxon>
        <taxon>Pseudomonadati</taxon>
        <taxon>Planctomycetota</taxon>
        <taxon>Planctomycetia</taxon>
        <taxon>Pirellulales</taxon>
        <taxon>Pirellulaceae</taxon>
        <taxon>Stieleria</taxon>
    </lineage>
</organism>
<dbReference type="AlphaFoldDB" id="A0A517NYX2"/>
<feature type="region of interest" description="Disordered" evidence="1">
    <location>
        <begin position="1"/>
        <end position="21"/>
    </location>
</feature>
<dbReference type="Proteomes" id="UP000319817">
    <property type="component" value="Chromosome"/>
</dbReference>